<gene>
    <name evidence="2" type="ORF">GPM918_LOCUS2114</name>
    <name evidence="3" type="ORF">SRO942_LOCUS2114</name>
</gene>
<sequence>MTVLPDIKATPIRTIQSSRLSRTQSLPKLSEPNAIIERKPSSRKNEIRTSIPPQRTKTPKIKIVARHSLLKQRFPKTDGAKQYNFIWKPFVKEPYDYDYQWEPVLREDIRHQYDNYIPPEKIIASRPDDPYAMTTYFETEDRHYQNYTRHQQMKQAQWNRDHIEYTIYPYSKIDEREMYNKRIRSTLKEQMEQKTLSDKSILMEKNHETLMAIEQDRHDLEHDKQKQIARSKILLNVTANNKKLMENKWDYDNWNRKYQWHVDRSILMDDPINWSKTMT</sequence>
<dbReference type="EMBL" id="CAJNOQ010000223">
    <property type="protein sequence ID" value="CAF0774468.1"/>
    <property type="molecule type" value="Genomic_DNA"/>
</dbReference>
<feature type="compositionally biased region" description="Polar residues" evidence="1">
    <location>
        <begin position="18"/>
        <end position="27"/>
    </location>
</feature>
<evidence type="ECO:0000313" key="4">
    <source>
        <dbReference type="Proteomes" id="UP000663829"/>
    </source>
</evidence>
<accession>A0A813QZW8</accession>
<dbReference type="OrthoDB" id="9992297at2759"/>
<dbReference type="Proteomes" id="UP000681722">
    <property type="component" value="Unassembled WGS sequence"/>
</dbReference>
<evidence type="ECO:0000313" key="3">
    <source>
        <dbReference type="EMBL" id="CAF3556929.1"/>
    </source>
</evidence>
<dbReference type="AlphaFoldDB" id="A0A813QZW8"/>
<protein>
    <submittedName>
        <fullName evidence="2">Uncharacterized protein</fullName>
    </submittedName>
</protein>
<feature type="region of interest" description="Disordered" evidence="1">
    <location>
        <begin position="18"/>
        <end position="57"/>
    </location>
</feature>
<proteinExistence type="predicted"/>
<organism evidence="2 4">
    <name type="scientific">Didymodactylos carnosus</name>
    <dbReference type="NCBI Taxonomy" id="1234261"/>
    <lineage>
        <taxon>Eukaryota</taxon>
        <taxon>Metazoa</taxon>
        <taxon>Spiralia</taxon>
        <taxon>Gnathifera</taxon>
        <taxon>Rotifera</taxon>
        <taxon>Eurotatoria</taxon>
        <taxon>Bdelloidea</taxon>
        <taxon>Philodinida</taxon>
        <taxon>Philodinidae</taxon>
        <taxon>Didymodactylos</taxon>
    </lineage>
</organism>
<evidence type="ECO:0000313" key="2">
    <source>
        <dbReference type="EMBL" id="CAF0774468.1"/>
    </source>
</evidence>
<evidence type="ECO:0000256" key="1">
    <source>
        <dbReference type="SAM" id="MobiDB-lite"/>
    </source>
</evidence>
<comment type="caution">
    <text evidence="2">The sequence shown here is derived from an EMBL/GenBank/DDBJ whole genome shotgun (WGS) entry which is preliminary data.</text>
</comment>
<name>A0A813QZW8_9BILA</name>
<keyword evidence="4" id="KW-1185">Reference proteome</keyword>
<reference evidence="2" key="1">
    <citation type="submission" date="2021-02" db="EMBL/GenBank/DDBJ databases">
        <authorList>
            <person name="Nowell W R."/>
        </authorList>
    </citation>
    <scope>NUCLEOTIDE SEQUENCE</scope>
</reference>
<dbReference type="EMBL" id="CAJOBC010000223">
    <property type="protein sequence ID" value="CAF3556929.1"/>
    <property type="molecule type" value="Genomic_DNA"/>
</dbReference>
<feature type="compositionally biased region" description="Basic and acidic residues" evidence="1">
    <location>
        <begin position="36"/>
        <end position="47"/>
    </location>
</feature>
<dbReference type="Proteomes" id="UP000663829">
    <property type="component" value="Unassembled WGS sequence"/>
</dbReference>